<evidence type="ECO:0000313" key="2">
    <source>
        <dbReference type="Proteomes" id="UP000224401"/>
    </source>
</evidence>
<proteinExistence type="predicted"/>
<name>A0A1V0DYB4_9CAUD</name>
<organism evidence="1 2">
    <name type="scientific">Dinoroseobacter phage vB_DshS-R5C</name>
    <dbReference type="NCBI Taxonomy" id="1965368"/>
    <lineage>
        <taxon>Viruses</taxon>
        <taxon>Duplodnaviria</taxon>
        <taxon>Heunggongvirae</taxon>
        <taxon>Uroviricota</taxon>
        <taxon>Caudoviricetes</taxon>
        <taxon>Nanhaivirus</taxon>
        <taxon>Nanhaivirus D5C</taxon>
    </lineage>
</organism>
<gene>
    <name evidence="1" type="ORF">vBDshSR5C_110</name>
</gene>
<sequence>MATRLPKPLRELLEQLPTWSADMRSRHVKLVHESGAVITTSKTPSDVRSYRNALARCKRIEKELSDG</sequence>
<accession>A0A1V0DYB4</accession>
<reference evidence="1 2" key="1">
    <citation type="submission" date="2017-02" db="EMBL/GenBank/DDBJ databases">
        <title>A novel roseosiphophage isolated from the oligotrophic South China Sea.</title>
        <authorList>
            <person name="Yang Y."/>
            <person name="Cai L."/>
            <person name="Zhang R."/>
        </authorList>
    </citation>
    <scope>NUCLEOTIDE SEQUENCE [LARGE SCALE GENOMIC DNA]</scope>
</reference>
<evidence type="ECO:0000313" key="1">
    <source>
        <dbReference type="EMBL" id="ARB06164.1"/>
    </source>
</evidence>
<dbReference type="EMBL" id="KY606587">
    <property type="protein sequence ID" value="ARB06164.1"/>
    <property type="molecule type" value="Genomic_DNA"/>
</dbReference>
<keyword evidence="2" id="KW-1185">Reference proteome</keyword>
<protein>
    <submittedName>
        <fullName evidence="1">Uncharacterized protein</fullName>
    </submittedName>
</protein>
<dbReference type="Proteomes" id="UP000224401">
    <property type="component" value="Segment"/>
</dbReference>